<feature type="region of interest" description="Disordered" evidence="7">
    <location>
        <begin position="512"/>
        <end position="533"/>
    </location>
</feature>
<dbReference type="SUPFAM" id="SSF90123">
    <property type="entry name" value="ABC transporter transmembrane region"/>
    <property type="match status" value="2"/>
</dbReference>
<dbReference type="PROSITE" id="PS00211">
    <property type="entry name" value="ABC_TRANSPORTER_1"/>
    <property type="match status" value="2"/>
</dbReference>
<comment type="subcellular location">
    <subcellularLocation>
        <location evidence="1">Membrane</location>
        <topology evidence="1">Multi-pass membrane protein</topology>
    </subcellularLocation>
</comment>
<feature type="chain" id="PRO_5045876193" description="Leptomycin B resistance protein pmd1" evidence="9">
    <location>
        <begin position="19"/>
        <end position="1148"/>
    </location>
</feature>
<dbReference type="Pfam" id="PF00005">
    <property type="entry name" value="ABC_tran"/>
    <property type="match status" value="2"/>
</dbReference>
<evidence type="ECO:0000256" key="9">
    <source>
        <dbReference type="SAM" id="SignalP"/>
    </source>
</evidence>
<dbReference type="InterPro" id="IPR003439">
    <property type="entry name" value="ABC_transporter-like_ATP-bd"/>
</dbReference>
<keyword evidence="4" id="KW-0067">ATP-binding</keyword>
<dbReference type="EMBL" id="JAZAVJ010000068">
    <property type="protein sequence ID" value="KAK7416495.1"/>
    <property type="molecule type" value="Genomic_DNA"/>
</dbReference>
<evidence type="ECO:0008006" key="14">
    <source>
        <dbReference type="Google" id="ProtNLM"/>
    </source>
</evidence>
<evidence type="ECO:0000313" key="13">
    <source>
        <dbReference type="Proteomes" id="UP001498476"/>
    </source>
</evidence>
<feature type="transmembrane region" description="Helical" evidence="8">
    <location>
        <begin position="731"/>
        <end position="751"/>
    </location>
</feature>
<dbReference type="InterPro" id="IPR027417">
    <property type="entry name" value="P-loop_NTPase"/>
</dbReference>
<dbReference type="Gene3D" id="1.20.1560.10">
    <property type="entry name" value="ABC transporter type 1, transmembrane domain"/>
    <property type="match status" value="2"/>
</dbReference>
<feature type="transmembrane region" description="Helical" evidence="8">
    <location>
        <begin position="629"/>
        <end position="653"/>
    </location>
</feature>
<evidence type="ECO:0000259" key="10">
    <source>
        <dbReference type="PROSITE" id="PS50893"/>
    </source>
</evidence>
<reference evidence="12 13" key="1">
    <citation type="journal article" date="2025" name="Microbiol. Resour. Announc.">
        <title>Draft genome sequences for Neonectria magnoliae and Neonectria punicea, canker pathogens of Liriodendron tulipifera and Acer saccharum in West Virginia.</title>
        <authorList>
            <person name="Petronek H.M."/>
            <person name="Kasson M.T."/>
            <person name="Metheny A.M."/>
            <person name="Stauder C.M."/>
            <person name="Lovett B."/>
            <person name="Lynch S.C."/>
            <person name="Garnas J.R."/>
            <person name="Kasson L.R."/>
            <person name="Stajich J.E."/>
        </authorList>
    </citation>
    <scope>NUCLEOTIDE SEQUENCE [LARGE SCALE GENOMIC DNA]</scope>
    <source>
        <strain evidence="12 13">NRRL 64653</strain>
    </source>
</reference>
<dbReference type="PANTHER" id="PTHR43394">
    <property type="entry name" value="ATP-DEPENDENT PERMEASE MDL1, MITOCHONDRIAL"/>
    <property type="match status" value="1"/>
</dbReference>
<protein>
    <recommendedName>
        <fullName evidence="14">Leptomycin B resistance protein pmd1</fullName>
    </recommendedName>
</protein>
<dbReference type="Gene3D" id="3.40.50.300">
    <property type="entry name" value="P-loop containing nucleotide triphosphate hydrolases"/>
    <property type="match status" value="2"/>
</dbReference>
<dbReference type="CDD" id="cd18578">
    <property type="entry name" value="ABC_6TM_Pgp_ABCB1_D2_like"/>
    <property type="match status" value="1"/>
</dbReference>
<dbReference type="PROSITE" id="PS50929">
    <property type="entry name" value="ABC_TM1F"/>
    <property type="match status" value="2"/>
</dbReference>
<dbReference type="InterPro" id="IPR039421">
    <property type="entry name" value="Type_1_exporter"/>
</dbReference>
<gene>
    <name evidence="12" type="ORF">QQX98_005199</name>
</gene>
<dbReference type="Proteomes" id="UP001498476">
    <property type="component" value="Unassembled WGS sequence"/>
</dbReference>
<dbReference type="Pfam" id="PF00664">
    <property type="entry name" value="ABC_membrane"/>
    <property type="match status" value="2"/>
</dbReference>
<evidence type="ECO:0000256" key="8">
    <source>
        <dbReference type="SAM" id="Phobius"/>
    </source>
</evidence>
<evidence type="ECO:0000256" key="1">
    <source>
        <dbReference type="ARBA" id="ARBA00004141"/>
    </source>
</evidence>
<dbReference type="InterPro" id="IPR036640">
    <property type="entry name" value="ABC1_TM_sf"/>
</dbReference>
<dbReference type="SUPFAM" id="SSF52540">
    <property type="entry name" value="P-loop containing nucleoside triphosphate hydrolases"/>
    <property type="match status" value="2"/>
</dbReference>
<sequence length="1148" mass="125761">MVNVVLGRFITLLGDVTASGSTGDQFERNSVRNHPPILNTENSRNPISLYFVYIGVVRLHAYLHAAFSQEIGFYDKGTSGSISTQATSNGKLIQGGIAEKLGFFIQAIATFFAAFIIAFISQWKLTFIILCIVPAIFIVVGGASVFDAIINTQLFKVYAQAGGYAENLLSGVRTIHAFNLRPRTVATYDSFLQDAYRQGMKKNELSVVLFSVIIAATTIMGIAPHTIAFGRAATAAVELFKLIDRESEINAFDDSGAKPEHITGVIDIAGVGFSYPTRPGVTVLDDFTLNVPAGKVTALVGPSGWGKSTIIGMLERWYNPCAGTIKLDGRAIESLNLKWLRTNVRLVQQEPTLFNGSVFDNIANGLIEHVSHQEQTRRVKEAAELAFAHDFITNLPDGYDTRIGERGGLLSGGQRQRIAIARSIISDPKILLPDEATSALDPYAEGVVQQALDRVSRNRTTVVIAHKLATIRKADNIVVICKGKISEQGSHEELIAREGIYSTLAKAQDLSPSEGKVQVNTSSSDEDEPITEETLERSLTLKRRHTIEAEQAKLLRDREDYDKYKQSNLICSIWGLARSTPQLAPWYILSFCTCIGGAALYPGQTLLIGMIVDLIGGDDMTSKANFISLMFFVIAIGCLVVYFAMGWAANIIAQTLSTKLRKEMLEAFLRQDLCFFDRPENTVGALNSRLDSHPQAILELMGINIAFVLVSTISVISCSILAFIISWKVAIVGVLVGVPLLVLSGWVRIRLETKINHDMSRAFSQSASIASEAILAVRTVSSLAIESSVLQRYTSELDNATRRCNPFLFRMMFWFSLTQCVEHFVIALGFWWGSKLVNDGDITFYQFMVAFMGGCFSALSAGILFGFSSSFAKATDAANYYFWLSELQPFISETEHNRDKGPSDECSSYQLKDTQFSYPLAPDNRVLKGVSMTINRGEFVAFVGAPGCGKSTMISLLERFYDPSSGTINVDSTPLTSLNPLLYRRYVALVQQEPTLFPGSIRENISQGASSDKVSDADIEDACRAANAWDFVSSMPDGLNTPCGTSGIQMSGGQRQRIAIARALIRKPSVILLDEATSALDPESERVVQAALTEAATGERITIAVAHRLSTVRRANRIFVFYGGRIAEAGTHEELVRKDGMYAKMCEA</sequence>
<feature type="domain" description="ABC transporter" evidence="10">
    <location>
        <begin position="266"/>
        <end position="507"/>
    </location>
</feature>
<dbReference type="PROSITE" id="PS50893">
    <property type="entry name" value="ABC_TRANSPORTER_2"/>
    <property type="match status" value="2"/>
</dbReference>
<evidence type="ECO:0000313" key="12">
    <source>
        <dbReference type="EMBL" id="KAK7416495.1"/>
    </source>
</evidence>
<evidence type="ECO:0000256" key="6">
    <source>
        <dbReference type="ARBA" id="ARBA00023136"/>
    </source>
</evidence>
<evidence type="ECO:0000256" key="5">
    <source>
        <dbReference type="ARBA" id="ARBA00022989"/>
    </source>
</evidence>
<accession>A0ABR1H640</accession>
<keyword evidence="3" id="KW-0547">Nucleotide-binding</keyword>
<feature type="domain" description="ABC transporter" evidence="10">
    <location>
        <begin position="909"/>
        <end position="1148"/>
    </location>
</feature>
<feature type="transmembrane region" description="Helical" evidence="8">
    <location>
        <begin position="812"/>
        <end position="832"/>
    </location>
</feature>
<feature type="transmembrane region" description="Helical" evidence="8">
    <location>
        <begin position="844"/>
        <end position="867"/>
    </location>
</feature>
<dbReference type="InterPro" id="IPR017871">
    <property type="entry name" value="ABC_transporter-like_CS"/>
</dbReference>
<feature type="domain" description="ABC transmembrane type-1" evidence="11">
    <location>
        <begin position="61"/>
        <end position="223"/>
    </location>
</feature>
<keyword evidence="5 8" id="KW-1133">Transmembrane helix</keyword>
<evidence type="ECO:0000259" key="11">
    <source>
        <dbReference type="PROSITE" id="PS50929"/>
    </source>
</evidence>
<feature type="compositionally biased region" description="Acidic residues" evidence="7">
    <location>
        <begin position="524"/>
        <end position="533"/>
    </location>
</feature>
<proteinExistence type="predicted"/>
<feature type="domain" description="ABC transmembrane type-1" evidence="11">
    <location>
        <begin position="588"/>
        <end position="873"/>
    </location>
</feature>
<feature type="signal peptide" evidence="9">
    <location>
        <begin position="1"/>
        <end position="18"/>
    </location>
</feature>
<dbReference type="SMART" id="SM00382">
    <property type="entry name" value="AAA"/>
    <property type="match status" value="2"/>
</dbReference>
<dbReference type="InterPro" id="IPR011527">
    <property type="entry name" value="ABC1_TM_dom"/>
</dbReference>
<evidence type="ECO:0000256" key="4">
    <source>
        <dbReference type="ARBA" id="ARBA00022840"/>
    </source>
</evidence>
<organism evidence="12 13">
    <name type="scientific">Neonectria punicea</name>
    <dbReference type="NCBI Taxonomy" id="979145"/>
    <lineage>
        <taxon>Eukaryota</taxon>
        <taxon>Fungi</taxon>
        <taxon>Dikarya</taxon>
        <taxon>Ascomycota</taxon>
        <taxon>Pezizomycotina</taxon>
        <taxon>Sordariomycetes</taxon>
        <taxon>Hypocreomycetidae</taxon>
        <taxon>Hypocreales</taxon>
        <taxon>Nectriaceae</taxon>
        <taxon>Neonectria</taxon>
    </lineage>
</organism>
<evidence type="ECO:0000256" key="2">
    <source>
        <dbReference type="ARBA" id="ARBA00022692"/>
    </source>
</evidence>
<evidence type="ECO:0000256" key="7">
    <source>
        <dbReference type="SAM" id="MobiDB-lite"/>
    </source>
</evidence>
<dbReference type="InterPro" id="IPR003593">
    <property type="entry name" value="AAA+_ATPase"/>
</dbReference>
<keyword evidence="6 8" id="KW-0472">Membrane</keyword>
<keyword evidence="2 8" id="KW-0812">Transmembrane</keyword>
<feature type="transmembrane region" description="Helical" evidence="8">
    <location>
        <begin position="101"/>
        <end position="121"/>
    </location>
</feature>
<keyword evidence="13" id="KW-1185">Reference proteome</keyword>
<name>A0ABR1H640_9HYPO</name>
<comment type="caution">
    <text evidence="12">The sequence shown here is derived from an EMBL/GenBank/DDBJ whole genome shotgun (WGS) entry which is preliminary data.</text>
</comment>
<feature type="transmembrane region" description="Helical" evidence="8">
    <location>
        <begin position="205"/>
        <end position="223"/>
    </location>
</feature>
<keyword evidence="9" id="KW-0732">Signal</keyword>
<evidence type="ECO:0000256" key="3">
    <source>
        <dbReference type="ARBA" id="ARBA00022741"/>
    </source>
</evidence>
<feature type="transmembrane region" description="Helical" evidence="8">
    <location>
        <begin position="127"/>
        <end position="150"/>
    </location>
</feature>
<feature type="transmembrane region" description="Helical" evidence="8">
    <location>
        <begin position="697"/>
        <end position="725"/>
    </location>
</feature>
<dbReference type="PANTHER" id="PTHR43394:SF1">
    <property type="entry name" value="ATP-BINDING CASSETTE SUB-FAMILY B MEMBER 10, MITOCHONDRIAL"/>
    <property type="match status" value="1"/>
</dbReference>